<feature type="region of interest" description="Disordered" evidence="7">
    <location>
        <begin position="179"/>
        <end position="319"/>
    </location>
</feature>
<comment type="subcellular location">
    <subcellularLocation>
        <location evidence="1">Nucleus</location>
        <location evidence="1">Nucleolus</location>
    </subcellularLocation>
</comment>
<dbReference type="InterPro" id="IPR008610">
    <property type="entry name" value="Ebp2"/>
</dbReference>
<dbReference type="PANTHER" id="PTHR13028">
    <property type="entry name" value="RRNA PROCESSING PROTEIN EBNA1-BINDING PROTEIN-RELATED"/>
    <property type="match status" value="1"/>
</dbReference>
<dbReference type="Pfam" id="PF05890">
    <property type="entry name" value="Ebp2"/>
    <property type="match status" value="1"/>
</dbReference>
<dbReference type="GO" id="GO:0034399">
    <property type="term" value="C:nuclear periphery"/>
    <property type="evidence" value="ECO:0007669"/>
    <property type="project" value="TreeGrafter"/>
</dbReference>
<dbReference type="PANTHER" id="PTHR13028:SF0">
    <property type="entry name" value="RRNA-PROCESSING PROTEIN EBP2-RELATED"/>
    <property type="match status" value="1"/>
</dbReference>
<dbReference type="AlphaFoldDB" id="A0A1R1PPN8"/>
<keyword evidence="3" id="KW-0690">Ribosome biogenesis</keyword>
<comment type="caution">
    <text evidence="8">The sequence shown here is derived from an EMBL/GenBank/DDBJ whole genome shotgun (WGS) entry which is preliminary data.</text>
</comment>
<evidence type="ECO:0000313" key="9">
    <source>
        <dbReference type="Proteomes" id="UP000188320"/>
    </source>
</evidence>
<evidence type="ECO:0000256" key="7">
    <source>
        <dbReference type="SAM" id="MobiDB-lite"/>
    </source>
</evidence>
<sequence>MRKVKSKKEIVPEDDSSSEVEIEELKDLQVTQEDINGSDDEREIALEMAALEEIKNEKQDVEVKKKIFEKGAIKELLKELNPEKLEWIERCSVTSSKPVEVADVDNDLEIETAIYNQALEAAVLGKKRILAAKVPFTRPSDYFAEMVKTDEHMDKIKSKLLNEHKAIVKAEEAKRQRELKKFGKKVQNEKIRERQEKKKETLDKIEAIKKKRKSNSSGGINDGDNDDEFSVAIADDKGGSSSKKRDRNEPNAKRQAKNQRYGFGGVKRGKKRNTADSTDDLSGFNAKKMKTSGGGKKQFKSKNSLSKRLGKSRRVNSRK</sequence>
<dbReference type="EMBL" id="LSSK01000553">
    <property type="protein sequence ID" value="OMH82956.1"/>
    <property type="molecule type" value="Genomic_DNA"/>
</dbReference>
<dbReference type="GO" id="GO:0042273">
    <property type="term" value="P:ribosomal large subunit biogenesis"/>
    <property type="evidence" value="ECO:0007669"/>
    <property type="project" value="TreeGrafter"/>
</dbReference>
<feature type="region of interest" description="Disordered" evidence="7">
    <location>
        <begin position="1"/>
        <end position="39"/>
    </location>
</feature>
<comment type="similarity">
    <text evidence="2">Belongs to the EBP2 family.</text>
</comment>
<feature type="compositionally biased region" description="Basic and acidic residues" evidence="7">
    <location>
        <begin position="179"/>
        <end position="208"/>
    </location>
</feature>
<evidence type="ECO:0000256" key="3">
    <source>
        <dbReference type="ARBA" id="ARBA00022517"/>
    </source>
</evidence>
<accession>A0A1R1PPN8</accession>
<feature type="compositionally biased region" description="Basic residues" evidence="7">
    <location>
        <begin position="308"/>
        <end position="319"/>
    </location>
</feature>
<reference evidence="9" key="1">
    <citation type="submission" date="2017-01" db="EMBL/GenBank/DDBJ databases">
        <authorList>
            <person name="Wang Y."/>
            <person name="White M."/>
            <person name="Kvist S."/>
            <person name="Moncalvo J.-M."/>
        </authorList>
    </citation>
    <scope>NUCLEOTIDE SEQUENCE [LARGE SCALE GENOMIC DNA]</scope>
    <source>
        <strain evidence="9">COL-18-3</strain>
    </source>
</reference>
<feature type="coiled-coil region" evidence="6">
    <location>
        <begin position="44"/>
        <end position="71"/>
    </location>
</feature>
<dbReference type="OrthoDB" id="443772at2759"/>
<dbReference type="GO" id="GO:0006364">
    <property type="term" value="P:rRNA processing"/>
    <property type="evidence" value="ECO:0007669"/>
    <property type="project" value="TreeGrafter"/>
</dbReference>
<dbReference type="GO" id="GO:0005730">
    <property type="term" value="C:nucleolus"/>
    <property type="evidence" value="ECO:0007669"/>
    <property type="project" value="UniProtKB-SubCell"/>
</dbReference>
<evidence type="ECO:0000313" key="8">
    <source>
        <dbReference type="EMBL" id="OMH82956.1"/>
    </source>
</evidence>
<gene>
    <name evidence="8" type="ORF">AX774_g3550</name>
</gene>
<organism evidence="8 9">
    <name type="scientific">Zancudomyces culisetae</name>
    <name type="common">Gut fungus</name>
    <name type="synonym">Smittium culisetae</name>
    <dbReference type="NCBI Taxonomy" id="1213189"/>
    <lineage>
        <taxon>Eukaryota</taxon>
        <taxon>Fungi</taxon>
        <taxon>Fungi incertae sedis</taxon>
        <taxon>Zoopagomycota</taxon>
        <taxon>Kickxellomycotina</taxon>
        <taxon>Harpellomycetes</taxon>
        <taxon>Harpellales</taxon>
        <taxon>Legeriomycetaceae</taxon>
        <taxon>Zancudomyces</taxon>
    </lineage>
</organism>
<dbReference type="GO" id="GO:0030687">
    <property type="term" value="C:preribosome, large subunit precursor"/>
    <property type="evidence" value="ECO:0007669"/>
    <property type="project" value="TreeGrafter"/>
</dbReference>
<keyword evidence="4 6" id="KW-0175">Coiled coil</keyword>
<keyword evidence="5" id="KW-0539">Nucleus</keyword>
<dbReference type="Proteomes" id="UP000188320">
    <property type="component" value="Unassembled WGS sequence"/>
</dbReference>
<evidence type="ECO:0000256" key="1">
    <source>
        <dbReference type="ARBA" id="ARBA00004604"/>
    </source>
</evidence>
<proteinExistence type="inferred from homology"/>
<protein>
    <submittedName>
        <fullName evidence="8">rRNA-processing protein EBP2</fullName>
    </submittedName>
</protein>
<keyword evidence="9" id="KW-1185">Reference proteome</keyword>
<feature type="compositionally biased region" description="Acidic residues" evidence="7">
    <location>
        <begin position="12"/>
        <end position="24"/>
    </location>
</feature>
<evidence type="ECO:0000256" key="2">
    <source>
        <dbReference type="ARBA" id="ARBA00007336"/>
    </source>
</evidence>
<evidence type="ECO:0000256" key="4">
    <source>
        <dbReference type="ARBA" id="ARBA00023054"/>
    </source>
</evidence>
<evidence type="ECO:0000256" key="6">
    <source>
        <dbReference type="SAM" id="Coils"/>
    </source>
</evidence>
<name>A0A1R1PPN8_ZANCU</name>
<evidence type="ECO:0000256" key="5">
    <source>
        <dbReference type="ARBA" id="ARBA00023242"/>
    </source>
</evidence>